<sequence>MINVLLVDDETYVTESLEATIPWNELGIGQVYRSDSAGDALELLAAHPIDILITDIRMPGMNGLELIEKASVLYPSLRSILLTGYGEFEYAKKAIQLGASDYIIKPVDDEDFIKSVKQAVQSIDEEGKQATKYQQLLYQRKSDYTLLRENLLQQLLMGDQIQTEKMIQLLHDYEIKLSDSSMTSMILVHLHKGFMEHDGKTRVLMEYAIGNMAEEIFGETYDVWQGRTPHHCLLILLQSKDQHDIESGESNSLKPKYLRPFIDKFQSSVLTYLRGEVRVIVNRPCMFPQDISETYRRALNSVYLADRQMESGVVFIEGDNAFIESPSSKAAFEVLYRPPMLQQLLERKAWDAASQRLDEVFAVIEKNPVSREHMYEIYLAIINSFLYITHQTGHRISELDAKGLEPHMVERMIHYPPLLKDYTEQILTKFQQAVSVPAEPKSHIVSQVKDMISAEEGIELTVKMLADRVYLHPVYLSKIFKAETGEGLSEYLIRIRLERALYLLKHTNKKIYEITTELGYQNPQYFSKLFKKHYGITPNEFREQ</sequence>
<dbReference type="Pfam" id="PF12833">
    <property type="entry name" value="HTH_18"/>
    <property type="match status" value="1"/>
</dbReference>
<evidence type="ECO:0000259" key="9">
    <source>
        <dbReference type="PROSITE" id="PS01124"/>
    </source>
</evidence>
<organism evidence="11 12">
    <name type="scientific">Paenibacillus gallinarum</name>
    <dbReference type="NCBI Taxonomy" id="2762232"/>
    <lineage>
        <taxon>Bacteria</taxon>
        <taxon>Bacillati</taxon>
        <taxon>Bacillota</taxon>
        <taxon>Bacilli</taxon>
        <taxon>Bacillales</taxon>
        <taxon>Paenibacillaceae</taxon>
        <taxon>Paenibacillus</taxon>
    </lineage>
</organism>
<dbReference type="EMBL" id="JACSQL010000001">
    <property type="protein sequence ID" value="MBD7967112.1"/>
    <property type="molecule type" value="Genomic_DNA"/>
</dbReference>
<dbReference type="PANTHER" id="PTHR42713">
    <property type="entry name" value="HISTIDINE KINASE-RELATED"/>
    <property type="match status" value="1"/>
</dbReference>
<dbReference type="InterPro" id="IPR018060">
    <property type="entry name" value="HTH_AraC"/>
</dbReference>
<dbReference type="SUPFAM" id="SSF46689">
    <property type="entry name" value="Homeodomain-like"/>
    <property type="match status" value="1"/>
</dbReference>
<dbReference type="InterPro" id="IPR018062">
    <property type="entry name" value="HTH_AraC-typ_CS"/>
</dbReference>
<evidence type="ECO:0000256" key="8">
    <source>
        <dbReference type="PROSITE-ProRule" id="PRU00169"/>
    </source>
</evidence>
<dbReference type="CDD" id="cd17536">
    <property type="entry name" value="REC_YesN-like"/>
    <property type="match status" value="1"/>
</dbReference>
<dbReference type="Pfam" id="PF00072">
    <property type="entry name" value="Response_reg"/>
    <property type="match status" value="1"/>
</dbReference>
<accession>A0ABR8SUE7</accession>
<gene>
    <name evidence="11" type="ORF">H9647_03470</name>
</gene>
<comment type="subcellular location">
    <subcellularLocation>
        <location evidence="1">Cytoplasm</location>
    </subcellularLocation>
</comment>
<proteinExistence type="predicted"/>
<keyword evidence="6" id="KW-0238">DNA-binding</keyword>
<dbReference type="InterPro" id="IPR009057">
    <property type="entry name" value="Homeodomain-like_sf"/>
</dbReference>
<keyword evidence="7" id="KW-0804">Transcription</keyword>
<dbReference type="RefSeq" id="WP_191798194.1">
    <property type="nucleotide sequence ID" value="NZ_JACSQL010000001.1"/>
</dbReference>
<keyword evidence="2" id="KW-0963">Cytoplasm</keyword>
<dbReference type="PANTHER" id="PTHR42713:SF3">
    <property type="entry name" value="TRANSCRIPTIONAL REGULATORY PROTEIN HPTR"/>
    <property type="match status" value="1"/>
</dbReference>
<dbReference type="SMART" id="SM00448">
    <property type="entry name" value="REC"/>
    <property type="match status" value="1"/>
</dbReference>
<evidence type="ECO:0000313" key="11">
    <source>
        <dbReference type="EMBL" id="MBD7967112.1"/>
    </source>
</evidence>
<dbReference type="InterPro" id="IPR020449">
    <property type="entry name" value="Tscrpt_reg_AraC-type_HTH"/>
</dbReference>
<evidence type="ECO:0000259" key="10">
    <source>
        <dbReference type="PROSITE" id="PS50110"/>
    </source>
</evidence>
<evidence type="ECO:0000313" key="12">
    <source>
        <dbReference type="Proteomes" id="UP000608071"/>
    </source>
</evidence>
<keyword evidence="5" id="KW-0805">Transcription regulation</keyword>
<evidence type="ECO:0000256" key="4">
    <source>
        <dbReference type="ARBA" id="ARBA00023012"/>
    </source>
</evidence>
<reference evidence="11 12" key="1">
    <citation type="submission" date="2020-08" db="EMBL/GenBank/DDBJ databases">
        <title>A Genomic Blueprint of the Chicken Gut Microbiome.</title>
        <authorList>
            <person name="Gilroy R."/>
            <person name="Ravi A."/>
            <person name="Getino M."/>
            <person name="Pursley I."/>
            <person name="Horton D.L."/>
            <person name="Alikhan N.-F."/>
            <person name="Baker D."/>
            <person name="Gharbi K."/>
            <person name="Hall N."/>
            <person name="Watson M."/>
            <person name="Adriaenssens E.M."/>
            <person name="Foster-Nyarko E."/>
            <person name="Jarju S."/>
            <person name="Secka A."/>
            <person name="Antonio M."/>
            <person name="Oren A."/>
            <person name="Chaudhuri R."/>
            <person name="La Ragione R.M."/>
            <person name="Hildebrand F."/>
            <person name="Pallen M.J."/>
        </authorList>
    </citation>
    <scope>NUCLEOTIDE SEQUENCE [LARGE SCALE GENOMIC DNA]</scope>
    <source>
        <strain evidence="11 12">Sa2BVA9</strain>
    </source>
</reference>
<keyword evidence="4" id="KW-0902">Two-component regulatory system</keyword>
<evidence type="ECO:0000256" key="3">
    <source>
        <dbReference type="ARBA" id="ARBA00022553"/>
    </source>
</evidence>
<evidence type="ECO:0000256" key="1">
    <source>
        <dbReference type="ARBA" id="ARBA00004496"/>
    </source>
</evidence>
<evidence type="ECO:0000256" key="5">
    <source>
        <dbReference type="ARBA" id="ARBA00023015"/>
    </source>
</evidence>
<protein>
    <submittedName>
        <fullName evidence="11">Response regulator</fullName>
    </submittedName>
</protein>
<dbReference type="InterPro" id="IPR011006">
    <property type="entry name" value="CheY-like_superfamily"/>
</dbReference>
<dbReference type="Gene3D" id="3.40.50.2300">
    <property type="match status" value="1"/>
</dbReference>
<evidence type="ECO:0000256" key="2">
    <source>
        <dbReference type="ARBA" id="ARBA00022490"/>
    </source>
</evidence>
<dbReference type="Gene3D" id="1.10.10.60">
    <property type="entry name" value="Homeodomain-like"/>
    <property type="match status" value="2"/>
</dbReference>
<dbReference type="PROSITE" id="PS00041">
    <property type="entry name" value="HTH_ARAC_FAMILY_1"/>
    <property type="match status" value="1"/>
</dbReference>
<dbReference type="InterPro" id="IPR001789">
    <property type="entry name" value="Sig_transdc_resp-reg_receiver"/>
</dbReference>
<name>A0ABR8SUE7_9BACL</name>
<feature type="domain" description="HTH araC/xylS-type" evidence="9">
    <location>
        <begin position="442"/>
        <end position="544"/>
    </location>
</feature>
<dbReference type="PROSITE" id="PS01124">
    <property type="entry name" value="HTH_ARAC_FAMILY_2"/>
    <property type="match status" value="1"/>
</dbReference>
<keyword evidence="3 8" id="KW-0597">Phosphoprotein</keyword>
<dbReference type="SMART" id="SM00342">
    <property type="entry name" value="HTH_ARAC"/>
    <property type="match status" value="1"/>
</dbReference>
<evidence type="ECO:0000256" key="7">
    <source>
        <dbReference type="ARBA" id="ARBA00023163"/>
    </source>
</evidence>
<dbReference type="Proteomes" id="UP000608071">
    <property type="component" value="Unassembled WGS sequence"/>
</dbReference>
<keyword evidence="12" id="KW-1185">Reference proteome</keyword>
<comment type="caution">
    <text evidence="11">The sequence shown here is derived from an EMBL/GenBank/DDBJ whole genome shotgun (WGS) entry which is preliminary data.</text>
</comment>
<dbReference type="PRINTS" id="PR00032">
    <property type="entry name" value="HTHARAC"/>
</dbReference>
<dbReference type="InterPro" id="IPR051552">
    <property type="entry name" value="HptR"/>
</dbReference>
<feature type="modified residue" description="4-aspartylphosphate" evidence="8">
    <location>
        <position position="55"/>
    </location>
</feature>
<dbReference type="PROSITE" id="PS50110">
    <property type="entry name" value="RESPONSE_REGULATORY"/>
    <property type="match status" value="1"/>
</dbReference>
<evidence type="ECO:0000256" key="6">
    <source>
        <dbReference type="ARBA" id="ARBA00023125"/>
    </source>
</evidence>
<feature type="domain" description="Response regulatory" evidence="10">
    <location>
        <begin position="3"/>
        <end position="120"/>
    </location>
</feature>
<dbReference type="SUPFAM" id="SSF52172">
    <property type="entry name" value="CheY-like"/>
    <property type="match status" value="1"/>
</dbReference>